<reference evidence="3 4" key="1">
    <citation type="submission" date="2017-12" db="EMBL/GenBank/DDBJ databases">
        <title>Hemimetabolous genomes reveal molecular basis of termite eusociality.</title>
        <authorList>
            <person name="Harrison M.C."/>
            <person name="Jongepier E."/>
            <person name="Robertson H.M."/>
            <person name="Arning N."/>
            <person name="Bitard-Feildel T."/>
            <person name="Chao H."/>
            <person name="Childers C.P."/>
            <person name="Dinh H."/>
            <person name="Doddapaneni H."/>
            <person name="Dugan S."/>
            <person name="Gowin J."/>
            <person name="Greiner C."/>
            <person name="Han Y."/>
            <person name="Hu H."/>
            <person name="Hughes D.S.T."/>
            <person name="Huylmans A.-K."/>
            <person name="Kemena C."/>
            <person name="Kremer L.P.M."/>
            <person name="Lee S.L."/>
            <person name="Lopez-Ezquerra A."/>
            <person name="Mallet L."/>
            <person name="Monroy-Kuhn J.M."/>
            <person name="Moser A."/>
            <person name="Murali S.C."/>
            <person name="Muzny D.M."/>
            <person name="Otani S."/>
            <person name="Piulachs M.-D."/>
            <person name="Poelchau M."/>
            <person name="Qu J."/>
            <person name="Schaub F."/>
            <person name="Wada-Katsumata A."/>
            <person name="Worley K.C."/>
            <person name="Xie Q."/>
            <person name="Ylla G."/>
            <person name="Poulsen M."/>
            <person name="Gibbs R.A."/>
            <person name="Schal C."/>
            <person name="Richards S."/>
            <person name="Belles X."/>
            <person name="Korb J."/>
            <person name="Bornberg-Bauer E."/>
        </authorList>
    </citation>
    <scope>NUCLEOTIDE SEQUENCE [LARGE SCALE GENOMIC DNA]</scope>
    <source>
        <tissue evidence="3">Whole body</tissue>
    </source>
</reference>
<accession>A0A2J7PCE9</accession>
<keyword evidence="1" id="KW-0812">Transmembrane</keyword>
<dbReference type="Gene3D" id="3.60.10.10">
    <property type="entry name" value="Endonuclease/exonuclease/phosphatase"/>
    <property type="match status" value="1"/>
</dbReference>
<proteinExistence type="predicted"/>
<comment type="caution">
    <text evidence="3">The sequence shown here is derived from an EMBL/GenBank/DDBJ whole genome shotgun (WGS) entry which is preliminary data.</text>
</comment>
<dbReference type="GO" id="GO:0071897">
    <property type="term" value="P:DNA biosynthetic process"/>
    <property type="evidence" value="ECO:0007669"/>
    <property type="project" value="UniProtKB-ARBA"/>
</dbReference>
<dbReference type="InParanoid" id="A0A2J7PCE9"/>
<dbReference type="PROSITE" id="PS50878">
    <property type="entry name" value="RT_POL"/>
    <property type="match status" value="1"/>
</dbReference>
<feature type="domain" description="Reverse transcriptase" evidence="2">
    <location>
        <begin position="463"/>
        <end position="737"/>
    </location>
</feature>
<keyword evidence="4" id="KW-1185">Reference proteome</keyword>
<dbReference type="Pfam" id="PF00078">
    <property type="entry name" value="RVT_1"/>
    <property type="match status" value="1"/>
</dbReference>
<dbReference type="EMBL" id="NEVH01027059">
    <property type="protein sequence ID" value="PNF14008.1"/>
    <property type="molecule type" value="Genomic_DNA"/>
</dbReference>
<dbReference type="AlphaFoldDB" id="A0A2J7PCE9"/>
<sequence>MIFSLLPRLPQVLCISEHHLKQLELEQINLEGYKLGAAYCRKSLLKGGVCIFVHKDYNYLTLDVNKHCNEQEIEACALKLKLSTVNIYIITVYRAPCGNFISFLKGLDNIIKSIYKAEMNLVICGDINTDYLIVSDRRRQLDALLLSYNLRATVNFPTRVHNHTSTAIDNIFIDKQKFIKYSVSPLYNGLSDHDAQLLFIKDIDTQIDNHSEYYTRSINKYSVEEFKNRLSYESWDSIFNDNGNDVDVLFNTFMNNYLRIVHTSFPLRKVSRRNNNRQWITIGIKTSCNHKRQLYLLCKNSNDVTLKRHYKQYCKILTRVIIEAKKTWYNKQINNSSNKMKTAWNIIRSVTNRKEDHTASKHENSPDAFNDYFLTIAEHIAQKIKNRDTGSSMGTKNISHYLSRMSEIPFPDIKFKNTTTIEIERIINSIRTKNSHGYDGITTKMLKVSTPFISSPLNYICNKSITLGIFPTRLKYSIMKPLFKKGDKRNIANYRPISLLTTFSKVFEKIIYQRLLQHIEGNNILVNEQFGFRPTTSTDNASYKLINEIMKAMNEKKVVGGIFCDLQKAFDCVNHDILLTKLEFYGIRGIFLKLMKSYLEGRHQKVVLDNNSPEASSNWGEIKHGVPQGSILGPLLFLLYVNDLPKIGNNKAEMVLYADDTSIIVKSLNLTDFTNCANKILQDMKNWFTTNLLSLNEDKTQYMQFVTKRSSLVDLHVMYESREIANTSNVKFLGLTLDSTFSWKNHIDAIIPKLSSACFAVRAIKPFLSLESLKSVYFSYFHSIMTYGLIFWGNCYYSNTIFKLQKRIIRIMVGIGNRKSCREYFKKLNILPLQSQYIYLLLIFVIKNSEHFKRNSQRHNRDIRNSLDMHYPRSHLSLYQKGLHYTGIKVFNRLPAPIKLLSNDIKQFKSALREFLYLYSFYSLEEYFNIIQ</sequence>
<dbReference type="Proteomes" id="UP000235965">
    <property type="component" value="Unassembled WGS sequence"/>
</dbReference>
<name>A0A2J7PCE9_9NEOP</name>
<gene>
    <name evidence="3" type="ORF">B7P43_G03570</name>
</gene>
<dbReference type="PANTHER" id="PTHR33332">
    <property type="entry name" value="REVERSE TRANSCRIPTASE DOMAIN-CONTAINING PROTEIN"/>
    <property type="match status" value="1"/>
</dbReference>
<feature type="transmembrane region" description="Helical" evidence="1">
    <location>
        <begin position="777"/>
        <end position="797"/>
    </location>
</feature>
<keyword evidence="1" id="KW-1133">Transmembrane helix</keyword>
<dbReference type="STRING" id="105785.A0A2J7PCE9"/>
<evidence type="ECO:0000313" key="4">
    <source>
        <dbReference type="Proteomes" id="UP000235965"/>
    </source>
</evidence>
<keyword evidence="1" id="KW-0472">Membrane</keyword>
<dbReference type="InterPro" id="IPR043502">
    <property type="entry name" value="DNA/RNA_pol_sf"/>
</dbReference>
<dbReference type="OrthoDB" id="6773291at2759"/>
<evidence type="ECO:0000313" key="3">
    <source>
        <dbReference type="EMBL" id="PNF14008.1"/>
    </source>
</evidence>
<protein>
    <recommendedName>
        <fullName evidence="2">Reverse transcriptase domain-containing protein</fullName>
    </recommendedName>
</protein>
<dbReference type="InterPro" id="IPR000477">
    <property type="entry name" value="RT_dom"/>
</dbReference>
<evidence type="ECO:0000259" key="2">
    <source>
        <dbReference type="PROSITE" id="PS50878"/>
    </source>
</evidence>
<dbReference type="SUPFAM" id="SSF56672">
    <property type="entry name" value="DNA/RNA polymerases"/>
    <property type="match status" value="1"/>
</dbReference>
<evidence type="ECO:0000256" key="1">
    <source>
        <dbReference type="SAM" id="Phobius"/>
    </source>
</evidence>
<dbReference type="InterPro" id="IPR036691">
    <property type="entry name" value="Endo/exonu/phosph_ase_sf"/>
</dbReference>
<dbReference type="CDD" id="cd01650">
    <property type="entry name" value="RT_nLTR_like"/>
    <property type="match status" value="1"/>
</dbReference>
<organism evidence="3 4">
    <name type="scientific">Cryptotermes secundus</name>
    <dbReference type="NCBI Taxonomy" id="105785"/>
    <lineage>
        <taxon>Eukaryota</taxon>
        <taxon>Metazoa</taxon>
        <taxon>Ecdysozoa</taxon>
        <taxon>Arthropoda</taxon>
        <taxon>Hexapoda</taxon>
        <taxon>Insecta</taxon>
        <taxon>Pterygota</taxon>
        <taxon>Neoptera</taxon>
        <taxon>Polyneoptera</taxon>
        <taxon>Dictyoptera</taxon>
        <taxon>Blattodea</taxon>
        <taxon>Blattoidea</taxon>
        <taxon>Termitoidae</taxon>
        <taxon>Kalotermitidae</taxon>
        <taxon>Cryptotermitinae</taxon>
        <taxon>Cryptotermes</taxon>
    </lineage>
</organism>
<dbReference type="SUPFAM" id="SSF56219">
    <property type="entry name" value="DNase I-like"/>
    <property type="match status" value="1"/>
</dbReference>